<name>A0A655ESU6_SALET</name>
<evidence type="ECO:0000313" key="3">
    <source>
        <dbReference type="Proteomes" id="UP000042394"/>
    </source>
</evidence>
<feature type="region of interest" description="Disordered" evidence="1">
    <location>
        <begin position="1"/>
        <end position="37"/>
    </location>
</feature>
<sequence>MRACDQVDTGGNHGGGVDQRGDRRRTGHRVGKPGLQR</sequence>
<evidence type="ECO:0000313" key="2">
    <source>
        <dbReference type="EMBL" id="CNV33042.1"/>
    </source>
</evidence>
<accession>A0A655ESU6</accession>
<dbReference type="EMBL" id="CQPD01000119">
    <property type="protein sequence ID" value="CNV33042.1"/>
    <property type="molecule type" value="Genomic_DNA"/>
</dbReference>
<feature type="compositionally biased region" description="Basic residues" evidence="1">
    <location>
        <begin position="22"/>
        <end position="31"/>
    </location>
</feature>
<proteinExistence type="predicted"/>
<dbReference type="AlphaFoldDB" id="A0A655ESU6"/>
<dbReference type="Proteomes" id="UP000042394">
    <property type="component" value="Unassembled WGS sequence"/>
</dbReference>
<evidence type="ECO:0000256" key="1">
    <source>
        <dbReference type="SAM" id="MobiDB-lite"/>
    </source>
</evidence>
<protein>
    <submittedName>
        <fullName evidence="2">Uncharacterized protein</fullName>
    </submittedName>
</protein>
<reference evidence="2 3" key="1">
    <citation type="submission" date="2015-03" db="EMBL/GenBank/DDBJ databases">
        <authorList>
            <consortium name="Pathogen Informatics"/>
        </authorList>
    </citation>
    <scope>NUCLEOTIDE SEQUENCE [LARGE SCALE GENOMIC DNA]</scope>
    <source>
        <strain evidence="2 3">D4891</strain>
    </source>
</reference>
<organism evidence="2 3">
    <name type="scientific">Salmonella enterica subsp. enterica serovar Bovismorbificans</name>
    <dbReference type="NCBI Taxonomy" id="58097"/>
    <lineage>
        <taxon>Bacteria</taxon>
        <taxon>Pseudomonadati</taxon>
        <taxon>Pseudomonadota</taxon>
        <taxon>Gammaproteobacteria</taxon>
        <taxon>Enterobacterales</taxon>
        <taxon>Enterobacteriaceae</taxon>
        <taxon>Salmonella</taxon>
    </lineage>
</organism>
<gene>
    <name evidence="2" type="ORF">ERS008207_04997</name>
</gene>